<dbReference type="RefSeq" id="XP_024742719.1">
    <property type="nucleotide sequence ID" value="XM_024870618.1"/>
</dbReference>
<proteinExistence type="predicted"/>
<accession>A0A2J6TS23</accession>
<dbReference type="OrthoDB" id="3945172at2759"/>
<gene>
    <name evidence="2" type="ORF">K444DRAFT_153532</name>
</gene>
<sequence>MLPNRAFQTPSLYATARSVTSVSSSTSKPIPTRFQAPKMLNHNARFMTRAFHRVLPKVANSSTSPAMTVRRLSGSPVNRKWEGRQPEENPTREKDTDNVQHDAVKEGKEERAKGQGSRGTSEESGGSNKKAKEEFPEAPDTIGMQDERGGNTKM</sequence>
<dbReference type="Proteomes" id="UP000235371">
    <property type="component" value="Unassembled WGS sequence"/>
</dbReference>
<dbReference type="InParanoid" id="A0A2J6TS23"/>
<feature type="compositionally biased region" description="Basic and acidic residues" evidence="1">
    <location>
        <begin position="145"/>
        <end position="154"/>
    </location>
</feature>
<dbReference type="GeneID" id="36578700"/>
<feature type="compositionally biased region" description="Low complexity" evidence="1">
    <location>
        <begin position="114"/>
        <end position="127"/>
    </location>
</feature>
<keyword evidence="3" id="KW-1185">Reference proteome</keyword>
<evidence type="ECO:0000256" key="1">
    <source>
        <dbReference type="SAM" id="MobiDB-lite"/>
    </source>
</evidence>
<name>A0A2J6TS23_9HELO</name>
<organism evidence="2 3">
    <name type="scientific">Hyaloscypha bicolor E</name>
    <dbReference type="NCBI Taxonomy" id="1095630"/>
    <lineage>
        <taxon>Eukaryota</taxon>
        <taxon>Fungi</taxon>
        <taxon>Dikarya</taxon>
        <taxon>Ascomycota</taxon>
        <taxon>Pezizomycotina</taxon>
        <taxon>Leotiomycetes</taxon>
        <taxon>Helotiales</taxon>
        <taxon>Hyaloscyphaceae</taxon>
        <taxon>Hyaloscypha</taxon>
        <taxon>Hyaloscypha bicolor</taxon>
    </lineage>
</organism>
<protein>
    <submittedName>
        <fullName evidence="2">Uncharacterized protein</fullName>
    </submittedName>
</protein>
<dbReference type="AlphaFoldDB" id="A0A2J6TS23"/>
<evidence type="ECO:0000313" key="3">
    <source>
        <dbReference type="Proteomes" id="UP000235371"/>
    </source>
</evidence>
<feature type="region of interest" description="Disordered" evidence="1">
    <location>
        <begin position="58"/>
        <end position="154"/>
    </location>
</feature>
<reference evidence="2 3" key="1">
    <citation type="submission" date="2016-04" db="EMBL/GenBank/DDBJ databases">
        <title>A degradative enzymes factory behind the ericoid mycorrhizal symbiosis.</title>
        <authorList>
            <consortium name="DOE Joint Genome Institute"/>
            <person name="Martino E."/>
            <person name="Morin E."/>
            <person name="Grelet G."/>
            <person name="Kuo A."/>
            <person name="Kohler A."/>
            <person name="Daghino S."/>
            <person name="Barry K."/>
            <person name="Choi C."/>
            <person name="Cichocki N."/>
            <person name="Clum A."/>
            <person name="Copeland A."/>
            <person name="Hainaut M."/>
            <person name="Haridas S."/>
            <person name="Labutti K."/>
            <person name="Lindquist E."/>
            <person name="Lipzen A."/>
            <person name="Khouja H.-R."/>
            <person name="Murat C."/>
            <person name="Ohm R."/>
            <person name="Olson A."/>
            <person name="Spatafora J."/>
            <person name="Veneault-Fourrey C."/>
            <person name="Henrissat B."/>
            <person name="Grigoriev I."/>
            <person name="Martin F."/>
            <person name="Perotto S."/>
        </authorList>
    </citation>
    <scope>NUCLEOTIDE SEQUENCE [LARGE SCALE GENOMIC DNA]</scope>
    <source>
        <strain evidence="2 3">E</strain>
    </source>
</reference>
<feature type="compositionally biased region" description="Basic and acidic residues" evidence="1">
    <location>
        <begin position="79"/>
        <end position="113"/>
    </location>
</feature>
<evidence type="ECO:0000313" key="2">
    <source>
        <dbReference type="EMBL" id="PMD65815.1"/>
    </source>
</evidence>
<dbReference type="EMBL" id="KZ613745">
    <property type="protein sequence ID" value="PMD65815.1"/>
    <property type="molecule type" value="Genomic_DNA"/>
</dbReference>